<organism evidence="1">
    <name type="scientific">Rhizophora mucronata</name>
    <name type="common">Asiatic mangrove</name>
    <dbReference type="NCBI Taxonomy" id="61149"/>
    <lineage>
        <taxon>Eukaryota</taxon>
        <taxon>Viridiplantae</taxon>
        <taxon>Streptophyta</taxon>
        <taxon>Embryophyta</taxon>
        <taxon>Tracheophyta</taxon>
        <taxon>Spermatophyta</taxon>
        <taxon>Magnoliopsida</taxon>
        <taxon>eudicotyledons</taxon>
        <taxon>Gunneridae</taxon>
        <taxon>Pentapetalae</taxon>
        <taxon>rosids</taxon>
        <taxon>fabids</taxon>
        <taxon>Malpighiales</taxon>
        <taxon>Rhizophoraceae</taxon>
        <taxon>Rhizophora</taxon>
    </lineage>
</organism>
<accession>A0A2P2PSH6</accession>
<sequence length="30" mass="3579">MQFSLQKVIMNIHVEHLISFPVTLRHIFSL</sequence>
<proteinExistence type="predicted"/>
<evidence type="ECO:0000313" key="1">
    <source>
        <dbReference type="EMBL" id="MBX57645.1"/>
    </source>
</evidence>
<protein>
    <submittedName>
        <fullName evidence="1">Transcriptional corepressor LEUNIG_HOMOLOG</fullName>
    </submittedName>
</protein>
<name>A0A2P2PSH6_RHIMU</name>
<dbReference type="EMBL" id="GGEC01077161">
    <property type="protein sequence ID" value="MBX57645.1"/>
    <property type="molecule type" value="Transcribed_RNA"/>
</dbReference>
<dbReference type="AlphaFoldDB" id="A0A2P2PSH6"/>
<reference evidence="1" key="1">
    <citation type="submission" date="2018-02" db="EMBL/GenBank/DDBJ databases">
        <title>Rhizophora mucronata_Transcriptome.</title>
        <authorList>
            <person name="Meera S.P."/>
            <person name="Sreeshan A."/>
            <person name="Augustine A."/>
        </authorList>
    </citation>
    <scope>NUCLEOTIDE SEQUENCE</scope>
    <source>
        <tissue evidence="1">Leaf</tissue>
    </source>
</reference>